<dbReference type="AlphaFoldDB" id="A0A934X3G8"/>
<dbReference type="Proteomes" id="UP000718281">
    <property type="component" value="Unassembled WGS sequence"/>
</dbReference>
<gene>
    <name evidence="2" type="ORF">IPF40_01525</name>
    <name evidence="3" type="ORF">IPI13_10730</name>
    <name evidence="4" type="ORF">IPP00_07995</name>
</gene>
<name>A0A934X3G8_9MICO</name>
<feature type="transmembrane region" description="Helical" evidence="1">
    <location>
        <begin position="6"/>
        <end position="26"/>
    </location>
</feature>
<dbReference type="Proteomes" id="UP000726105">
    <property type="component" value="Unassembled WGS sequence"/>
</dbReference>
<reference evidence="5 6" key="1">
    <citation type="submission" date="2020-10" db="EMBL/GenBank/DDBJ databases">
        <title>Connecting structure to function with the recovery of over 1000 high-quality activated sludge metagenome-assembled genomes encoding full-length rRNA genes using long-read sequencing.</title>
        <authorList>
            <person name="Singleton C.M."/>
            <person name="Petriglieri F."/>
            <person name="Kristensen J.M."/>
            <person name="Kirkegaard R.H."/>
            <person name="Michaelsen T.Y."/>
            <person name="Andersen M.H."/>
            <person name="Karst S.M."/>
            <person name="Dueholm M.S."/>
            <person name="Nielsen P.H."/>
            <person name="Albertsen M."/>
        </authorList>
    </citation>
    <scope>NUCLEOTIDE SEQUENCE [LARGE SCALE GENOMIC DNA]</scope>
    <source>
        <strain evidence="2">AalE_18-Q3-R2-46_BAT3C.188</strain>
        <strain evidence="3">Ega_18-Q3-R5-49_MAXAC.001</strain>
        <strain evidence="4">Ribe_18-Q3-R11-54_MAXAC.001</strain>
    </source>
</reference>
<dbReference type="Pfam" id="PF13630">
    <property type="entry name" value="SdpI"/>
    <property type="match status" value="1"/>
</dbReference>
<dbReference type="EMBL" id="JADIXZ010000001">
    <property type="protein sequence ID" value="MBK6299774.1"/>
    <property type="molecule type" value="Genomic_DNA"/>
</dbReference>
<feature type="transmembrane region" description="Helical" evidence="1">
    <location>
        <begin position="88"/>
        <end position="110"/>
    </location>
</feature>
<evidence type="ECO:0000313" key="4">
    <source>
        <dbReference type="EMBL" id="MBL0003921.1"/>
    </source>
</evidence>
<feature type="transmembrane region" description="Helical" evidence="1">
    <location>
        <begin position="61"/>
        <end position="82"/>
    </location>
</feature>
<proteinExistence type="predicted"/>
<dbReference type="EMBL" id="JADJIB010000004">
    <property type="protein sequence ID" value="MBK7273605.1"/>
    <property type="molecule type" value="Genomic_DNA"/>
</dbReference>
<keyword evidence="1" id="KW-1133">Transmembrane helix</keyword>
<dbReference type="InterPro" id="IPR025962">
    <property type="entry name" value="SdpI/YhfL"/>
</dbReference>
<evidence type="ECO:0000313" key="5">
    <source>
        <dbReference type="Proteomes" id="UP000718281"/>
    </source>
</evidence>
<sequence>MNAVIVVSTAVIVALTAAALLQFALTKSGSIDRNAMIGIKTSATLASDSAWKAGHVAAQPALMTAAVTGAAALVTVLVAWLLAPQAELALAVVSATGLVVMLGLFVRVAFSANHAARNAV</sequence>
<evidence type="ECO:0000313" key="2">
    <source>
        <dbReference type="EMBL" id="MBK6299774.1"/>
    </source>
</evidence>
<keyword evidence="1" id="KW-0812">Transmembrane</keyword>
<evidence type="ECO:0000313" key="3">
    <source>
        <dbReference type="EMBL" id="MBK7273605.1"/>
    </source>
</evidence>
<evidence type="ECO:0000256" key="1">
    <source>
        <dbReference type="SAM" id="Phobius"/>
    </source>
</evidence>
<organism evidence="2 5">
    <name type="scientific">Candidatus Phosphoribacter hodrii</name>
    <dbReference type="NCBI Taxonomy" id="2953743"/>
    <lineage>
        <taxon>Bacteria</taxon>
        <taxon>Bacillati</taxon>
        <taxon>Actinomycetota</taxon>
        <taxon>Actinomycetes</taxon>
        <taxon>Micrococcales</taxon>
        <taxon>Dermatophilaceae</taxon>
        <taxon>Candidatus Phosphoribacter</taxon>
    </lineage>
</organism>
<dbReference type="EMBL" id="JADKGK010000019">
    <property type="protein sequence ID" value="MBL0003921.1"/>
    <property type="molecule type" value="Genomic_DNA"/>
</dbReference>
<evidence type="ECO:0000313" key="6">
    <source>
        <dbReference type="Proteomes" id="UP000726105"/>
    </source>
</evidence>
<protein>
    <submittedName>
        <fullName evidence="2">SdpI family protein</fullName>
    </submittedName>
</protein>
<comment type="caution">
    <text evidence="2">The sequence shown here is derived from an EMBL/GenBank/DDBJ whole genome shotgun (WGS) entry which is preliminary data.</text>
</comment>
<dbReference type="Proteomes" id="UP000886632">
    <property type="component" value="Unassembled WGS sequence"/>
</dbReference>
<keyword evidence="1" id="KW-0472">Membrane</keyword>
<accession>A0A934X3G8</accession>